<evidence type="ECO:0000313" key="1">
    <source>
        <dbReference type="EMBL" id="SEP18936.1"/>
    </source>
</evidence>
<gene>
    <name evidence="1" type="ORF">SAMN05216388_10424</name>
</gene>
<proteinExistence type="predicted"/>
<accession>A0A1H8VU45</accession>
<dbReference type="EMBL" id="FOCX01000042">
    <property type="protein sequence ID" value="SEP18936.1"/>
    <property type="molecule type" value="Genomic_DNA"/>
</dbReference>
<reference evidence="2" key="1">
    <citation type="submission" date="2016-10" db="EMBL/GenBank/DDBJ databases">
        <authorList>
            <person name="Varghese N."/>
            <person name="Submissions S."/>
        </authorList>
    </citation>
    <scope>NUCLEOTIDE SEQUENCE [LARGE SCALE GENOMIC DNA]</scope>
    <source>
        <strain evidence="2">IBRC-M 10043</strain>
    </source>
</reference>
<protein>
    <submittedName>
        <fullName evidence="1">Uncharacterized protein</fullName>
    </submittedName>
</protein>
<evidence type="ECO:0000313" key="2">
    <source>
        <dbReference type="Proteomes" id="UP000198775"/>
    </source>
</evidence>
<dbReference type="Proteomes" id="UP000198775">
    <property type="component" value="Unassembled WGS sequence"/>
</dbReference>
<keyword evidence="2" id="KW-1185">Reference proteome</keyword>
<sequence length="83" mass="8681">MWKPGPQGVAVEGTPACCDTRAGFPTVNEEPMSTNAALGQESLGTTVETTEEDTCDECAKLSDGFPCADCYISGRKGFEVVTA</sequence>
<organism evidence="1 2">
    <name type="scientific">Halorientalis persicus</name>
    <dbReference type="NCBI Taxonomy" id="1367881"/>
    <lineage>
        <taxon>Archaea</taxon>
        <taxon>Methanobacteriati</taxon>
        <taxon>Methanobacteriota</taxon>
        <taxon>Stenosarchaea group</taxon>
        <taxon>Halobacteria</taxon>
        <taxon>Halobacteriales</taxon>
        <taxon>Haloarculaceae</taxon>
        <taxon>Halorientalis</taxon>
    </lineage>
</organism>
<dbReference type="AlphaFoldDB" id="A0A1H8VU45"/>
<name>A0A1H8VU45_9EURY</name>